<reference evidence="1 2" key="1">
    <citation type="submission" date="2015-12" db="EMBL/GenBank/DDBJ databases">
        <authorList>
            <person name="Shamseldin A."/>
            <person name="Moawad H."/>
            <person name="Abd El-Rahim W.M."/>
            <person name="Sadowsky M.J."/>
        </authorList>
    </citation>
    <scope>NUCLEOTIDE SEQUENCE [LARGE SCALE GENOMIC DNA]</scope>
    <source>
        <strain evidence="1 2">LMG9050</strain>
    </source>
</reference>
<protein>
    <recommendedName>
        <fullName evidence="3">DUF3987 domain-containing protein</fullName>
    </recommendedName>
</protein>
<accession>A0A1T1NVC5</accession>
<evidence type="ECO:0008006" key="3">
    <source>
        <dbReference type="Google" id="ProtNLM"/>
    </source>
</evidence>
<name>A0A1T1NVC5_9XANT</name>
<dbReference type="InterPro" id="IPR025048">
    <property type="entry name" value="DUF3987"/>
</dbReference>
<sequence>MIRRNPDNFPTNALYPLIRDALLETQDNLQAPLALIASSFGTVMSAACQGLVVVETPTGQERPASLFYATIADSGERKTACDNLVGDPLLEYDIRLASTSESDIHTYQAEMTCWKAKHKVLQRKLQKAIEADSDEEVSSIRTKLIALNAEMPQKIEHAQLIHQSITERPLMEALRGEGKSVVIMSSEGEIILKGGVTNKFGVINEAWDCPKILSFQRADVNYVARHPNMTLSFMVQEEVFKDFMDKRGRLARGSGFLARFLVAWPSSTMGFRYMTLDEPVWEKLKLFHARVRELLELRFKACSTPVRLTFTQEAKELWVDHQNRVEAAMHKDGQLFGIRDFAAKAMDNASRLAAILHFFSGQAGTEISHETLYRALTIGDWHINEALRMFSGDDIPEDEDDAYKLANFMHRKYYSRGRSTVRRNILRKEGPIRHQGRFEAALDYLQDTGVIRVRYHNEESGSGPLWVEMMRSFFNKPSL</sequence>
<dbReference type="EMBL" id="LOJW01000044">
    <property type="protein sequence ID" value="OOW67186.1"/>
    <property type="molecule type" value="Genomic_DNA"/>
</dbReference>
<proteinExistence type="predicted"/>
<dbReference type="Pfam" id="PF13148">
    <property type="entry name" value="DUF3987"/>
    <property type="match status" value="1"/>
</dbReference>
<evidence type="ECO:0000313" key="2">
    <source>
        <dbReference type="Proteomes" id="UP000190559"/>
    </source>
</evidence>
<organism evidence="1 2">
    <name type="scientific">Xanthomonas axonopodis pv. melhusii</name>
    <dbReference type="NCBI Taxonomy" id="487834"/>
    <lineage>
        <taxon>Bacteria</taxon>
        <taxon>Pseudomonadati</taxon>
        <taxon>Pseudomonadota</taxon>
        <taxon>Gammaproteobacteria</taxon>
        <taxon>Lysobacterales</taxon>
        <taxon>Lysobacteraceae</taxon>
        <taxon>Xanthomonas</taxon>
    </lineage>
</organism>
<dbReference type="RefSeq" id="WP_078564841.1">
    <property type="nucleotide sequence ID" value="NZ_LOJW01000044.1"/>
</dbReference>
<evidence type="ECO:0000313" key="1">
    <source>
        <dbReference type="EMBL" id="OOW67186.1"/>
    </source>
</evidence>
<gene>
    <name evidence="1" type="ORF">Xmlh_18020</name>
</gene>
<dbReference type="AlphaFoldDB" id="A0A1T1NVC5"/>
<comment type="caution">
    <text evidence="1">The sequence shown here is derived from an EMBL/GenBank/DDBJ whole genome shotgun (WGS) entry which is preliminary data.</text>
</comment>
<dbReference type="Proteomes" id="UP000190559">
    <property type="component" value="Unassembled WGS sequence"/>
</dbReference>